<evidence type="ECO:0000256" key="2">
    <source>
        <dbReference type="ARBA" id="ARBA00022729"/>
    </source>
</evidence>
<dbReference type="PRINTS" id="PR00837">
    <property type="entry name" value="V5TPXLIKE"/>
</dbReference>
<evidence type="ECO:0000313" key="6">
    <source>
        <dbReference type="Proteomes" id="UP000195402"/>
    </source>
</evidence>
<keyword evidence="6" id="KW-1185">Reference proteome</keyword>
<dbReference type="Proteomes" id="UP000195402">
    <property type="component" value="Unassembled WGS sequence"/>
</dbReference>
<proteinExistence type="inferred from homology"/>
<dbReference type="InterPro" id="IPR014044">
    <property type="entry name" value="CAP_dom"/>
</dbReference>
<dbReference type="OrthoDB" id="337038at2759"/>
<dbReference type="PANTHER" id="PTHR10334">
    <property type="entry name" value="CYSTEINE-RICH SECRETORY PROTEIN-RELATED"/>
    <property type="match status" value="1"/>
</dbReference>
<evidence type="ECO:0000256" key="3">
    <source>
        <dbReference type="ARBA" id="ARBA00023157"/>
    </source>
</evidence>
<evidence type="ECO:0000313" key="5">
    <source>
        <dbReference type="EMBL" id="OVA08790.1"/>
    </source>
</evidence>
<dbReference type="InterPro" id="IPR001283">
    <property type="entry name" value="CRISP-related"/>
</dbReference>
<dbReference type="PROSITE" id="PS01010">
    <property type="entry name" value="CRISP_2"/>
    <property type="match status" value="1"/>
</dbReference>
<accession>A0A200QE85</accession>
<dbReference type="GO" id="GO:0098542">
    <property type="term" value="P:defense response to other organism"/>
    <property type="evidence" value="ECO:0007669"/>
    <property type="project" value="UniProtKB-ARBA"/>
</dbReference>
<dbReference type="OMA" id="CAWNKVC"/>
<dbReference type="InterPro" id="IPR018244">
    <property type="entry name" value="Allrgn_V5/Tpx1_CS"/>
</dbReference>
<name>A0A200QE85_MACCD</name>
<protein>
    <submittedName>
        <fullName evidence="5">Allergen V5/Tpx-1-related</fullName>
    </submittedName>
</protein>
<reference evidence="5 6" key="1">
    <citation type="journal article" date="2017" name="Mol. Plant">
        <title>The Genome of Medicinal Plant Macleaya cordata Provides New Insights into Benzylisoquinoline Alkaloids Metabolism.</title>
        <authorList>
            <person name="Liu X."/>
            <person name="Liu Y."/>
            <person name="Huang P."/>
            <person name="Ma Y."/>
            <person name="Qing Z."/>
            <person name="Tang Q."/>
            <person name="Cao H."/>
            <person name="Cheng P."/>
            <person name="Zheng Y."/>
            <person name="Yuan Z."/>
            <person name="Zhou Y."/>
            <person name="Liu J."/>
            <person name="Tang Z."/>
            <person name="Zhuo Y."/>
            <person name="Zhang Y."/>
            <person name="Yu L."/>
            <person name="Huang J."/>
            <person name="Yang P."/>
            <person name="Peng Q."/>
            <person name="Zhang J."/>
            <person name="Jiang W."/>
            <person name="Zhang Z."/>
            <person name="Lin K."/>
            <person name="Ro D.K."/>
            <person name="Chen X."/>
            <person name="Xiong X."/>
            <person name="Shang Y."/>
            <person name="Huang S."/>
            <person name="Zeng J."/>
        </authorList>
    </citation>
    <scope>NUCLEOTIDE SEQUENCE [LARGE SCALE GENOMIC DNA]</scope>
    <source>
        <strain evidence="6">cv. BLH2017</strain>
        <tissue evidence="5">Root</tissue>
    </source>
</reference>
<keyword evidence="2" id="KW-0732">Signal</keyword>
<dbReference type="InterPro" id="IPR035940">
    <property type="entry name" value="CAP_sf"/>
</dbReference>
<organism evidence="5 6">
    <name type="scientific">Macleaya cordata</name>
    <name type="common">Five-seeded plume-poppy</name>
    <name type="synonym">Bocconia cordata</name>
    <dbReference type="NCBI Taxonomy" id="56857"/>
    <lineage>
        <taxon>Eukaryota</taxon>
        <taxon>Viridiplantae</taxon>
        <taxon>Streptophyta</taxon>
        <taxon>Embryophyta</taxon>
        <taxon>Tracheophyta</taxon>
        <taxon>Spermatophyta</taxon>
        <taxon>Magnoliopsida</taxon>
        <taxon>Ranunculales</taxon>
        <taxon>Papaveraceae</taxon>
        <taxon>Papaveroideae</taxon>
        <taxon>Macleaya</taxon>
    </lineage>
</organism>
<dbReference type="SMART" id="SM00198">
    <property type="entry name" value="SCP"/>
    <property type="match status" value="1"/>
</dbReference>
<sequence>MHVSQAQNSSQDFLASHNAARAEVGVSPMTWEDTVAAYSRDYANQRAGDCNLIHSGGPYGENLAVSSGELRAVDAVNLWVSEKDFYNYESNSCQGGVCGHYTQVVWRNSIRLGCASVTCSTGGTFVICNYDPPGNYVGQRPYLVDQICTCSYNWQIQELPL</sequence>
<dbReference type="SUPFAM" id="SSF55797">
    <property type="entry name" value="PR-1-like"/>
    <property type="match status" value="1"/>
</dbReference>
<evidence type="ECO:0000256" key="1">
    <source>
        <dbReference type="ARBA" id="ARBA00009923"/>
    </source>
</evidence>
<dbReference type="FunFam" id="3.40.33.10:FF:000006">
    <property type="entry name" value="Putative pathogenesis-related protein 1"/>
    <property type="match status" value="1"/>
</dbReference>
<dbReference type="InParanoid" id="A0A200QE85"/>
<dbReference type="PROSITE" id="PS01009">
    <property type="entry name" value="CRISP_1"/>
    <property type="match status" value="1"/>
</dbReference>
<evidence type="ECO:0000259" key="4">
    <source>
        <dbReference type="SMART" id="SM00198"/>
    </source>
</evidence>
<dbReference type="EMBL" id="MVGT01002266">
    <property type="protein sequence ID" value="OVA08790.1"/>
    <property type="molecule type" value="Genomic_DNA"/>
</dbReference>
<dbReference type="Pfam" id="PF00188">
    <property type="entry name" value="CAP"/>
    <property type="match status" value="1"/>
</dbReference>
<dbReference type="CDD" id="cd05381">
    <property type="entry name" value="CAP_PR-1"/>
    <property type="match status" value="1"/>
</dbReference>
<feature type="domain" description="SCP" evidence="4">
    <location>
        <begin position="8"/>
        <end position="138"/>
    </location>
</feature>
<dbReference type="GO" id="GO:0005576">
    <property type="term" value="C:extracellular region"/>
    <property type="evidence" value="ECO:0007669"/>
    <property type="project" value="InterPro"/>
</dbReference>
<dbReference type="AlphaFoldDB" id="A0A200QE85"/>
<dbReference type="Gene3D" id="3.40.33.10">
    <property type="entry name" value="CAP"/>
    <property type="match status" value="1"/>
</dbReference>
<keyword evidence="3" id="KW-1015">Disulfide bond</keyword>
<comment type="similarity">
    <text evidence="1">Belongs to the CRISP family.</text>
</comment>
<dbReference type="STRING" id="56857.A0A200QE85"/>
<comment type="caution">
    <text evidence="5">The sequence shown here is derived from an EMBL/GenBank/DDBJ whole genome shotgun (WGS) entry which is preliminary data.</text>
</comment>
<gene>
    <name evidence="5" type="ORF">BVC80_8801g11</name>
</gene>
<dbReference type="FunCoup" id="A0A200QE85">
    <property type="interactions" value="443"/>
</dbReference>